<dbReference type="AlphaFoldDB" id="A0A165NK00"/>
<reference evidence="2 3" key="1">
    <citation type="journal article" date="2016" name="Mol. Biol. Evol.">
        <title>Comparative Genomics of Early-Diverging Mushroom-Forming Fungi Provides Insights into the Origins of Lignocellulose Decay Capabilities.</title>
        <authorList>
            <person name="Nagy L.G."/>
            <person name="Riley R."/>
            <person name="Tritt A."/>
            <person name="Adam C."/>
            <person name="Daum C."/>
            <person name="Floudas D."/>
            <person name="Sun H."/>
            <person name="Yadav J.S."/>
            <person name="Pangilinan J."/>
            <person name="Larsson K.H."/>
            <person name="Matsuura K."/>
            <person name="Barry K."/>
            <person name="Labutti K."/>
            <person name="Kuo R."/>
            <person name="Ohm R.A."/>
            <person name="Bhattacharya S.S."/>
            <person name="Shirouzu T."/>
            <person name="Yoshinaga Y."/>
            <person name="Martin F.M."/>
            <person name="Grigoriev I.V."/>
            <person name="Hibbett D.S."/>
        </authorList>
    </citation>
    <scope>NUCLEOTIDE SEQUENCE [LARGE SCALE GENOMIC DNA]</scope>
    <source>
        <strain evidence="2 3">HHB14362 ss-1</strain>
    </source>
</reference>
<keyword evidence="3" id="KW-1185">Reference proteome</keyword>
<accession>A0A165NK00</accession>
<sequence>MCQDDQVWQARARKRADRAGRPLNRMPKTMHREREKGSGQALSVGQDSCTSVCGARRRHNLVL</sequence>
<evidence type="ECO:0000313" key="3">
    <source>
        <dbReference type="Proteomes" id="UP000076761"/>
    </source>
</evidence>
<proteinExistence type="predicted"/>
<evidence type="ECO:0000313" key="2">
    <source>
        <dbReference type="EMBL" id="KZT19753.1"/>
    </source>
</evidence>
<dbReference type="Proteomes" id="UP000076761">
    <property type="component" value="Unassembled WGS sequence"/>
</dbReference>
<protein>
    <submittedName>
        <fullName evidence="2">Uncharacterized protein</fullName>
    </submittedName>
</protein>
<dbReference type="InParanoid" id="A0A165NK00"/>
<feature type="region of interest" description="Disordered" evidence="1">
    <location>
        <begin position="1"/>
        <end position="51"/>
    </location>
</feature>
<evidence type="ECO:0000256" key="1">
    <source>
        <dbReference type="SAM" id="MobiDB-lite"/>
    </source>
</evidence>
<feature type="compositionally biased region" description="Polar residues" evidence="1">
    <location>
        <begin position="40"/>
        <end position="51"/>
    </location>
</feature>
<name>A0A165NK00_9AGAM</name>
<organism evidence="2 3">
    <name type="scientific">Neolentinus lepideus HHB14362 ss-1</name>
    <dbReference type="NCBI Taxonomy" id="1314782"/>
    <lineage>
        <taxon>Eukaryota</taxon>
        <taxon>Fungi</taxon>
        <taxon>Dikarya</taxon>
        <taxon>Basidiomycota</taxon>
        <taxon>Agaricomycotina</taxon>
        <taxon>Agaricomycetes</taxon>
        <taxon>Gloeophyllales</taxon>
        <taxon>Gloeophyllaceae</taxon>
        <taxon>Neolentinus</taxon>
    </lineage>
</organism>
<gene>
    <name evidence="2" type="ORF">NEOLEDRAFT_1141634</name>
</gene>
<dbReference type="EMBL" id="KV425634">
    <property type="protein sequence ID" value="KZT19753.1"/>
    <property type="molecule type" value="Genomic_DNA"/>
</dbReference>